<evidence type="ECO:0000313" key="2">
    <source>
        <dbReference type="EMBL" id="GGD52139.1"/>
    </source>
</evidence>
<protein>
    <submittedName>
        <fullName evidence="3">Phosphohydrolase</fullName>
    </submittedName>
</protein>
<dbReference type="EMBL" id="BMEG01000001">
    <property type="protein sequence ID" value="GGD52139.1"/>
    <property type="molecule type" value="Genomic_DNA"/>
</dbReference>
<dbReference type="Gene3D" id="1.10.3210.10">
    <property type="entry name" value="Hypothetical protein af1432"/>
    <property type="match status" value="1"/>
</dbReference>
<evidence type="ECO:0000313" key="5">
    <source>
        <dbReference type="Proteomes" id="UP000597138"/>
    </source>
</evidence>
<dbReference type="RefSeq" id="WP_052005998.1">
    <property type="nucleotide sequence ID" value="NZ_BMEG01000001.1"/>
</dbReference>
<dbReference type="AlphaFoldDB" id="A0A069NJK1"/>
<reference evidence="5" key="3">
    <citation type="journal article" date="2019" name="Int. J. Syst. Evol. Microbiol.">
        <title>The Global Catalogue of Microorganisms (GCM) 10K type strain sequencing project: providing services to taxonomists for standard genome sequencing and annotation.</title>
        <authorList>
            <consortium name="The Broad Institute Genomics Platform"/>
            <consortium name="The Broad Institute Genome Sequencing Center for Infectious Disease"/>
            <person name="Wu L."/>
            <person name="Ma J."/>
        </authorList>
    </citation>
    <scope>NUCLEOTIDE SEQUENCE [LARGE SCALE GENOMIC DNA]</scope>
    <source>
        <strain evidence="5">CGMCC 1.11013</strain>
    </source>
</reference>
<dbReference type="Pfam" id="PF01966">
    <property type="entry name" value="HD"/>
    <property type="match status" value="1"/>
</dbReference>
<keyword evidence="3" id="KW-0378">Hydrolase</keyword>
<dbReference type="CDD" id="cd00077">
    <property type="entry name" value="HDc"/>
    <property type="match status" value="1"/>
</dbReference>
<dbReference type="EMBL" id="JFHE01000040">
    <property type="protein sequence ID" value="KDR27769.1"/>
    <property type="molecule type" value="Genomic_DNA"/>
</dbReference>
<gene>
    <name evidence="3" type="ORF">BG57_22520</name>
    <name evidence="2" type="ORF">GCM10010985_02280</name>
</gene>
<dbReference type="OrthoDB" id="8478129at2"/>
<dbReference type="GO" id="GO:0016787">
    <property type="term" value="F:hydrolase activity"/>
    <property type="evidence" value="ECO:0007669"/>
    <property type="project" value="UniProtKB-KW"/>
</dbReference>
<sequence>MKQHRLLPTNENLGIVIPDSQLAREATELIRDTESEFLFHHSTRVYLWGALLGKRKNLAFDEELLYVAAMFHDVGLTSVYRESQLRFEVDGANAARDFLRSHHIGEAEVQKVWTAIALHTTPGIPEHTHPEVALVQAGAGMDVAGRGFEGYTEEQRAAVLASYPRGTAFASKMIDAFYEGMKHRPGTTFGTFNDDFIAYKDPGFVRADLCSIILNSSWG</sequence>
<feature type="domain" description="HD/PDEase" evidence="1">
    <location>
        <begin position="34"/>
        <end position="153"/>
    </location>
</feature>
<name>A0A069NJK1_9BURK</name>
<comment type="caution">
    <text evidence="3">The sequence shown here is derived from an EMBL/GenBank/DDBJ whole genome shotgun (WGS) entry which is preliminary data.</text>
</comment>
<dbReference type="PANTHER" id="PTHR35569">
    <property type="entry name" value="CYANAMIDE HYDRATASE DDI2-RELATED"/>
    <property type="match status" value="1"/>
</dbReference>
<accession>A0A069NJK1</accession>
<organism evidence="3 4">
    <name type="scientific">Caballeronia grimmiae</name>
    <dbReference type="NCBI Taxonomy" id="1071679"/>
    <lineage>
        <taxon>Bacteria</taxon>
        <taxon>Pseudomonadati</taxon>
        <taxon>Pseudomonadota</taxon>
        <taxon>Betaproteobacteria</taxon>
        <taxon>Burkholderiales</taxon>
        <taxon>Burkholderiaceae</taxon>
        <taxon>Caballeronia</taxon>
    </lineage>
</organism>
<reference evidence="3 4" key="2">
    <citation type="submission" date="2014-03" db="EMBL/GenBank/DDBJ databases">
        <title>Draft Genome Sequences of Four Burkholderia Strains.</title>
        <authorList>
            <person name="Liu X.Y."/>
            <person name="Li C.X."/>
            <person name="Xu J.H."/>
        </authorList>
    </citation>
    <scope>NUCLEOTIDE SEQUENCE [LARGE SCALE GENOMIC DNA]</scope>
    <source>
        <strain evidence="3 4">R27</strain>
    </source>
</reference>
<dbReference type="Proteomes" id="UP000597138">
    <property type="component" value="Unassembled WGS sequence"/>
</dbReference>
<dbReference type="SUPFAM" id="SSF109604">
    <property type="entry name" value="HD-domain/PDEase-like"/>
    <property type="match status" value="1"/>
</dbReference>
<dbReference type="InterPro" id="IPR006674">
    <property type="entry name" value="HD_domain"/>
</dbReference>
<evidence type="ECO:0000313" key="4">
    <source>
        <dbReference type="Proteomes" id="UP000027439"/>
    </source>
</evidence>
<proteinExistence type="predicted"/>
<evidence type="ECO:0000313" key="3">
    <source>
        <dbReference type="EMBL" id="KDR27769.1"/>
    </source>
</evidence>
<keyword evidence="5" id="KW-1185">Reference proteome</keyword>
<evidence type="ECO:0000259" key="1">
    <source>
        <dbReference type="SMART" id="SM00471"/>
    </source>
</evidence>
<dbReference type="STRING" id="1071679.BG57_22520"/>
<dbReference type="eggNOG" id="COG1418">
    <property type="taxonomic scope" value="Bacteria"/>
</dbReference>
<reference evidence="2" key="1">
    <citation type="journal article" date="2014" name="Int. J. Syst. Evol. Microbiol.">
        <title>Complete genome of a new Firmicutes species belonging to the dominant human colonic microbiota ('Ruminococcus bicirculans') reveals two chromosomes and a selective capacity to utilize plant glucans.</title>
        <authorList>
            <consortium name="NISC Comparative Sequencing Program"/>
            <person name="Wegmann U."/>
            <person name="Louis P."/>
            <person name="Goesmann A."/>
            <person name="Henrissat B."/>
            <person name="Duncan S.H."/>
            <person name="Flint H.J."/>
        </authorList>
    </citation>
    <scope>NUCLEOTIDE SEQUENCE</scope>
    <source>
        <strain evidence="2">CGMCC 1.11013</strain>
    </source>
</reference>
<dbReference type="SMART" id="SM00471">
    <property type="entry name" value="HDc"/>
    <property type="match status" value="1"/>
</dbReference>
<dbReference type="InterPro" id="IPR003607">
    <property type="entry name" value="HD/PDEase_dom"/>
</dbReference>
<reference evidence="2" key="4">
    <citation type="submission" date="2024-05" db="EMBL/GenBank/DDBJ databases">
        <authorList>
            <person name="Sun Q."/>
            <person name="Zhou Y."/>
        </authorList>
    </citation>
    <scope>NUCLEOTIDE SEQUENCE</scope>
    <source>
        <strain evidence="2">CGMCC 1.11013</strain>
    </source>
</reference>
<dbReference type="Proteomes" id="UP000027439">
    <property type="component" value="Unassembled WGS sequence"/>
</dbReference>
<dbReference type="PANTHER" id="PTHR35569:SF1">
    <property type="entry name" value="CYANAMIDE HYDRATASE DDI2-RELATED"/>
    <property type="match status" value="1"/>
</dbReference>